<evidence type="ECO:0000313" key="3">
    <source>
        <dbReference type="Proteomes" id="UP000287563"/>
    </source>
</evidence>
<comment type="caution">
    <text evidence="2">The sequence shown here is derived from an EMBL/GenBank/DDBJ whole genome shotgun (WGS) entry which is preliminary data.</text>
</comment>
<gene>
    <name evidence="2" type="ORF">EDI28_06535</name>
</gene>
<evidence type="ECO:0008006" key="4">
    <source>
        <dbReference type="Google" id="ProtNLM"/>
    </source>
</evidence>
<keyword evidence="1" id="KW-0812">Transmembrane</keyword>
<keyword evidence="1" id="KW-1133">Transmembrane helix</keyword>
<feature type="transmembrane region" description="Helical" evidence="1">
    <location>
        <begin position="99"/>
        <end position="117"/>
    </location>
</feature>
<dbReference type="Proteomes" id="UP000287563">
    <property type="component" value="Unassembled WGS sequence"/>
</dbReference>
<keyword evidence="3" id="KW-1185">Reference proteome</keyword>
<sequence length="147" mass="16669">MNISSRKHQSRRWIISLTILAILLTNFLSSVVILNPSQYEGGGNWLTGEKVLLCTSKGLKWISVDSLQLQNSALSKQHDDQSKHSDIKFHCPLLKHHQLVGIFPAEALFFLLVLLSLHQKIRLASRKSVSERIYFSYAPKHSPPCHS</sequence>
<dbReference type="AlphaFoldDB" id="A0A3S3T030"/>
<proteinExistence type="predicted"/>
<organism evidence="2 3">
    <name type="scientific">Photobacterium chitinilyticum</name>
    <dbReference type="NCBI Taxonomy" id="2485123"/>
    <lineage>
        <taxon>Bacteria</taxon>
        <taxon>Pseudomonadati</taxon>
        <taxon>Pseudomonadota</taxon>
        <taxon>Gammaproteobacteria</taxon>
        <taxon>Vibrionales</taxon>
        <taxon>Vibrionaceae</taxon>
        <taxon>Photobacterium</taxon>
    </lineage>
</organism>
<protein>
    <recommendedName>
        <fullName evidence="4">DUF2946 domain-containing protein</fullName>
    </recommendedName>
</protein>
<name>A0A3S3T030_9GAMM</name>
<reference evidence="2 3" key="1">
    <citation type="submission" date="2018-11" db="EMBL/GenBank/DDBJ databases">
        <title>Photobacterium sp. BEI247 sp. nov., a marine bacterium isolated from Yongle Blue Hole in the South China Sea.</title>
        <authorList>
            <person name="Wang X."/>
        </authorList>
    </citation>
    <scope>NUCLEOTIDE SEQUENCE [LARGE SCALE GENOMIC DNA]</scope>
    <source>
        <strain evidence="3">BEI247</strain>
    </source>
</reference>
<accession>A0A3S3T030</accession>
<dbReference type="EMBL" id="RJLM01000002">
    <property type="protein sequence ID" value="RWX55952.1"/>
    <property type="molecule type" value="Genomic_DNA"/>
</dbReference>
<keyword evidence="1" id="KW-0472">Membrane</keyword>
<evidence type="ECO:0000256" key="1">
    <source>
        <dbReference type="SAM" id="Phobius"/>
    </source>
</evidence>
<feature type="transmembrane region" description="Helical" evidence="1">
    <location>
        <begin position="12"/>
        <end position="34"/>
    </location>
</feature>
<evidence type="ECO:0000313" key="2">
    <source>
        <dbReference type="EMBL" id="RWX55952.1"/>
    </source>
</evidence>